<protein>
    <recommendedName>
        <fullName evidence="6">Fungal N-terminal domain-containing protein</fullName>
    </recommendedName>
</protein>
<feature type="domain" description="Azaphilone pigments biosynthesis cluster protein L N-terminal" evidence="2">
    <location>
        <begin position="1"/>
        <end position="188"/>
    </location>
</feature>
<dbReference type="Pfam" id="PF22893">
    <property type="entry name" value="ULD_2"/>
    <property type="match status" value="2"/>
</dbReference>
<feature type="domain" description="Ubiquitin-like" evidence="3">
    <location>
        <begin position="358"/>
        <end position="441"/>
    </location>
</feature>
<dbReference type="Pfam" id="PF17111">
    <property type="entry name" value="PigL_N"/>
    <property type="match status" value="1"/>
</dbReference>
<feature type="region of interest" description="Disordered" evidence="1">
    <location>
        <begin position="442"/>
        <end position="493"/>
    </location>
</feature>
<gene>
    <name evidence="4" type="ORF">QBC35DRAFT_254503</name>
</gene>
<evidence type="ECO:0000256" key="1">
    <source>
        <dbReference type="SAM" id="MobiDB-lite"/>
    </source>
</evidence>
<organism evidence="4 5">
    <name type="scientific">Podospora australis</name>
    <dbReference type="NCBI Taxonomy" id="1536484"/>
    <lineage>
        <taxon>Eukaryota</taxon>
        <taxon>Fungi</taxon>
        <taxon>Dikarya</taxon>
        <taxon>Ascomycota</taxon>
        <taxon>Pezizomycotina</taxon>
        <taxon>Sordariomycetes</taxon>
        <taxon>Sordariomycetidae</taxon>
        <taxon>Sordariales</taxon>
        <taxon>Podosporaceae</taxon>
        <taxon>Podospora</taxon>
    </lineage>
</organism>
<dbReference type="EMBL" id="MU864415">
    <property type="protein sequence ID" value="KAK4186784.1"/>
    <property type="molecule type" value="Genomic_DNA"/>
</dbReference>
<accession>A0AAN6WRF2</accession>
<reference evidence="4" key="2">
    <citation type="submission" date="2023-05" db="EMBL/GenBank/DDBJ databases">
        <authorList>
            <consortium name="Lawrence Berkeley National Laboratory"/>
            <person name="Steindorff A."/>
            <person name="Hensen N."/>
            <person name="Bonometti L."/>
            <person name="Westerberg I."/>
            <person name="Brannstrom I.O."/>
            <person name="Guillou S."/>
            <person name="Cros-Aarteil S."/>
            <person name="Calhoun S."/>
            <person name="Haridas S."/>
            <person name="Kuo A."/>
            <person name="Mondo S."/>
            <person name="Pangilinan J."/>
            <person name="Riley R."/>
            <person name="Labutti K."/>
            <person name="Andreopoulos B."/>
            <person name="Lipzen A."/>
            <person name="Chen C."/>
            <person name="Yanf M."/>
            <person name="Daum C."/>
            <person name="Ng V."/>
            <person name="Clum A."/>
            <person name="Ohm R."/>
            <person name="Martin F."/>
            <person name="Silar P."/>
            <person name="Natvig D."/>
            <person name="Lalanne C."/>
            <person name="Gautier V."/>
            <person name="Ament-Velasquez S.L."/>
            <person name="Kruys A."/>
            <person name="Hutchinson M.I."/>
            <person name="Powell A.J."/>
            <person name="Barry K."/>
            <person name="Miller A.N."/>
            <person name="Grigoriev I.V."/>
            <person name="Debuchy R."/>
            <person name="Gladieux P."/>
            <person name="Thoren M.H."/>
            <person name="Johannesson H."/>
        </authorList>
    </citation>
    <scope>NUCLEOTIDE SEQUENCE</scope>
    <source>
        <strain evidence="4">PSN309</strain>
    </source>
</reference>
<evidence type="ECO:0000259" key="3">
    <source>
        <dbReference type="Pfam" id="PF22893"/>
    </source>
</evidence>
<dbReference type="Proteomes" id="UP001302126">
    <property type="component" value="Unassembled WGS sequence"/>
</dbReference>
<dbReference type="AlphaFoldDB" id="A0AAN6WRF2"/>
<name>A0AAN6WRF2_9PEZI</name>
<feature type="region of interest" description="Disordered" evidence="1">
    <location>
        <begin position="221"/>
        <end position="256"/>
    </location>
</feature>
<evidence type="ECO:0000313" key="4">
    <source>
        <dbReference type="EMBL" id="KAK4186784.1"/>
    </source>
</evidence>
<evidence type="ECO:0000313" key="5">
    <source>
        <dbReference type="Proteomes" id="UP001302126"/>
    </source>
</evidence>
<sequence>MDPLSVTASVLAVIGAIGTVTTTATKFMRDFQSSRKEIVAVKKELASLKAVVEILADDFGDATSNSSSTTLPEHVLQQVAGISENCLRVVNQIGDCLVDCRNSRLRWAATGKSEIQRLQADLEVNKSALSITLDLVSVLLLRDVKNDTEHIIEDTTVIKGDTAQMRSDLDLILTEISRMQVQLQSRSTAIPADTSTSSDFLMERFLGELRTDAETVLGDVEDLSNGRDFEDHEDYDSEFKPADRTPSKPEEDAPDNQTIVFTNTLGRRFQIPFSSCKTWEDMSKLVRESYQDDSDDVVDQGRYDEIINGRYDLLSPDGQIILQSLWEKLVKPGWEVKMQMWKKCILYDVPVGGEKEENPVIKFRDAVGRKFSFPLSICSTWQGMEDLINSAFQHDMYFGGAVRLGFYDVVIPEPNYEVIKKSSWEERIKPGMQVGMVMWPLPSTLPSPPPPPQLPSAPINETVRPKRSDHQSKPRGKSKAAESTTILDFIRPQRSRNRVRFHKNLSGLESE</sequence>
<reference evidence="4" key="1">
    <citation type="journal article" date="2023" name="Mol. Phylogenet. Evol.">
        <title>Genome-scale phylogeny and comparative genomics of the fungal order Sordariales.</title>
        <authorList>
            <person name="Hensen N."/>
            <person name="Bonometti L."/>
            <person name="Westerberg I."/>
            <person name="Brannstrom I.O."/>
            <person name="Guillou S."/>
            <person name="Cros-Aarteil S."/>
            <person name="Calhoun S."/>
            <person name="Haridas S."/>
            <person name="Kuo A."/>
            <person name="Mondo S."/>
            <person name="Pangilinan J."/>
            <person name="Riley R."/>
            <person name="LaButti K."/>
            <person name="Andreopoulos B."/>
            <person name="Lipzen A."/>
            <person name="Chen C."/>
            <person name="Yan M."/>
            <person name="Daum C."/>
            <person name="Ng V."/>
            <person name="Clum A."/>
            <person name="Steindorff A."/>
            <person name="Ohm R.A."/>
            <person name="Martin F."/>
            <person name="Silar P."/>
            <person name="Natvig D.O."/>
            <person name="Lalanne C."/>
            <person name="Gautier V."/>
            <person name="Ament-Velasquez S.L."/>
            <person name="Kruys A."/>
            <person name="Hutchinson M.I."/>
            <person name="Powell A.J."/>
            <person name="Barry K."/>
            <person name="Miller A.N."/>
            <person name="Grigoriev I.V."/>
            <person name="Debuchy R."/>
            <person name="Gladieux P."/>
            <person name="Hiltunen Thoren M."/>
            <person name="Johannesson H."/>
        </authorList>
    </citation>
    <scope>NUCLEOTIDE SEQUENCE</scope>
    <source>
        <strain evidence="4">PSN309</strain>
    </source>
</reference>
<feature type="compositionally biased region" description="Basic and acidic residues" evidence="1">
    <location>
        <begin position="237"/>
        <end position="251"/>
    </location>
</feature>
<feature type="compositionally biased region" description="Pro residues" evidence="1">
    <location>
        <begin position="443"/>
        <end position="455"/>
    </location>
</feature>
<feature type="domain" description="Ubiquitin-like" evidence="3">
    <location>
        <begin position="256"/>
        <end position="342"/>
    </location>
</feature>
<keyword evidence="5" id="KW-1185">Reference proteome</keyword>
<dbReference type="InterPro" id="IPR054464">
    <property type="entry name" value="ULD_fung"/>
</dbReference>
<evidence type="ECO:0008006" key="6">
    <source>
        <dbReference type="Google" id="ProtNLM"/>
    </source>
</evidence>
<proteinExistence type="predicted"/>
<comment type="caution">
    <text evidence="4">The sequence shown here is derived from an EMBL/GenBank/DDBJ whole genome shotgun (WGS) entry which is preliminary data.</text>
</comment>
<feature type="compositionally biased region" description="Basic and acidic residues" evidence="1">
    <location>
        <begin position="463"/>
        <end position="472"/>
    </location>
</feature>
<evidence type="ECO:0000259" key="2">
    <source>
        <dbReference type="Pfam" id="PF17111"/>
    </source>
</evidence>
<dbReference type="InterPro" id="IPR031348">
    <property type="entry name" value="PigL_N"/>
</dbReference>